<dbReference type="EMBL" id="UINC01050789">
    <property type="protein sequence ID" value="SVB64180.1"/>
    <property type="molecule type" value="Genomic_DNA"/>
</dbReference>
<organism evidence="2">
    <name type="scientific">marine metagenome</name>
    <dbReference type="NCBI Taxonomy" id="408172"/>
    <lineage>
        <taxon>unclassified sequences</taxon>
        <taxon>metagenomes</taxon>
        <taxon>ecological metagenomes</taxon>
    </lineage>
</organism>
<accession>A0A382FMC5</accession>
<reference evidence="2" key="1">
    <citation type="submission" date="2018-05" db="EMBL/GenBank/DDBJ databases">
        <authorList>
            <person name="Lanie J.A."/>
            <person name="Ng W.-L."/>
            <person name="Kazmierczak K.M."/>
            <person name="Andrzejewski T.M."/>
            <person name="Davidsen T.M."/>
            <person name="Wayne K.J."/>
            <person name="Tettelin H."/>
            <person name="Glass J.I."/>
            <person name="Rusch D."/>
            <person name="Podicherti R."/>
            <person name="Tsui H.-C.T."/>
            <person name="Winkler M.E."/>
        </authorList>
    </citation>
    <scope>NUCLEOTIDE SEQUENCE</scope>
</reference>
<feature type="non-terminal residue" evidence="2">
    <location>
        <position position="48"/>
    </location>
</feature>
<keyword evidence="1" id="KW-0812">Transmembrane</keyword>
<gene>
    <name evidence="2" type="ORF">METZ01_LOCUS217034</name>
</gene>
<dbReference type="AlphaFoldDB" id="A0A382FMC5"/>
<proteinExistence type="predicted"/>
<evidence type="ECO:0000313" key="2">
    <source>
        <dbReference type="EMBL" id="SVB64180.1"/>
    </source>
</evidence>
<feature type="transmembrane region" description="Helical" evidence="1">
    <location>
        <begin position="30"/>
        <end position="47"/>
    </location>
</feature>
<evidence type="ECO:0000256" key="1">
    <source>
        <dbReference type="SAM" id="Phobius"/>
    </source>
</evidence>
<keyword evidence="1" id="KW-0472">Membrane</keyword>
<name>A0A382FMC5_9ZZZZ</name>
<keyword evidence="1" id="KW-1133">Transmembrane helix</keyword>
<protein>
    <submittedName>
        <fullName evidence="2">Uncharacterized protein</fullName>
    </submittedName>
</protein>
<sequence>MVTKNQIIANLKNPGFENISEDSLKNKIDIAVYIINTSTIMIGHLIIR</sequence>